<organism evidence="1 2">
    <name type="scientific">Methylophilus flavus</name>
    <dbReference type="NCBI Taxonomy" id="640084"/>
    <lineage>
        <taxon>Bacteria</taxon>
        <taxon>Pseudomonadati</taxon>
        <taxon>Pseudomonadota</taxon>
        <taxon>Betaproteobacteria</taxon>
        <taxon>Nitrosomonadales</taxon>
        <taxon>Methylophilaceae</taxon>
        <taxon>Methylophilus</taxon>
    </lineage>
</organism>
<sequence length="124" mass="14134">MLTSIEFANEIFEELSLSIDQACKERYWFTACRNARVLGFKQSDVSCGSAYGQCFELQIEPDIYLSLTYKSIESCDTLTPSDVAKFELKLKHGDVLIKSYQNEFEETPISLVRAVRHRGYSASL</sequence>
<gene>
    <name evidence="1" type="ORF">ACFQ2T_08110</name>
</gene>
<dbReference type="Proteomes" id="UP001597206">
    <property type="component" value="Unassembled WGS sequence"/>
</dbReference>
<dbReference type="EMBL" id="JBHTLN010000001">
    <property type="protein sequence ID" value="MFD1122461.1"/>
    <property type="molecule type" value="Genomic_DNA"/>
</dbReference>
<evidence type="ECO:0000313" key="1">
    <source>
        <dbReference type="EMBL" id="MFD1122461.1"/>
    </source>
</evidence>
<name>A0ABW3PFK0_9PROT</name>
<protein>
    <submittedName>
        <fullName evidence="1">Uncharacterized protein</fullName>
    </submittedName>
</protein>
<accession>A0ABW3PFK0</accession>
<dbReference type="RefSeq" id="WP_379032883.1">
    <property type="nucleotide sequence ID" value="NZ_JBHTLN010000001.1"/>
</dbReference>
<evidence type="ECO:0000313" key="2">
    <source>
        <dbReference type="Proteomes" id="UP001597206"/>
    </source>
</evidence>
<keyword evidence="2" id="KW-1185">Reference proteome</keyword>
<reference evidence="2" key="1">
    <citation type="journal article" date="2019" name="Int. J. Syst. Evol. Microbiol.">
        <title>The Global Catalogue of Microorganisms (GCM) 10K type strain sequencing project: providing services to taxonomists for standard genome sequencing and annotation.</title>
        <authorList>
            <consortium name="The Broad Institute Genomics Platform"/>
            <consortium name="The Broad Institute Genome Sequencing Center for Infectious Disease"/>
            <person name="Wu L."/>
            <person name="Ma J."/>
        </authorList>
    </citation>
    <scope>NUCLEOTIDE SEQUENCE [LARGE SCALE GENOMIC DNA]</scope>
    <source>
        <strain evidence="2">CCUG 58411</strain>
    </source>
</reference>
<proteinExistence type="predicted"/>
<comment type="caution">
    <text evidence="1">The sequence shown here is derived from an EMBL/GenBank/DDBJ whole genome shotgun (WGS) entry which is preliminary data.</text>
</comment>